<dbReference type="Proteomes" id="UP000193355">
    <property type="component" value="Unassembled WGS sequence"/>
</dbReference>
<dbReference type="OrthoDB" id="9796523at2"/>
<dbReference type="Pfam" id="PF13707">
    <property type="entry name" value="RloB"/>
    <property type="match status" value="1"/>
</dbReference>
<sequence length="198" mass="22830">MSPGRRSFNRPTGIRPQRKLFLIATEGEKIEPKYFYMFNTTLSTAKILCLKGGHASSPPKVLKRMANWLNENDLKIFDEAWIVVDKDQWTDSQIEELSSWAKSKENYGLALSNPKFEYWLLLHFEDGVAIRSSRDCSDRLKKHIPGYDKDINASKFTNERIDQAILRAEKGDNPPSSGWPKRLGSTTVYRLVKRIPRP</sequence>
<dbReference type="RefSeq" id="WP_085544871.1">
    <property type="nucleotide sequence ID" value="NZ_FXBB01000020.1"/>
</dbReference>
<reference evidence="2" key="1">
    <citation type="submission" date="2017-04" db="EMBL/GenBank/DDBJ databases">
        <authorList>
            <person name="Varghese N."/>
            <person name="Submissions S."/>
        </authorList>
    </citation>
    <scope>NUCLEOTIDE SEQUENCE [LARGE SCALE GENOMIC DNA]</scope>
    <source>
        <strain evidence="2">USBA 82</strain>
    </source>
</reference>
<evidence type="ECO:0000313" key="1">
    <source>
        <dbReference type="EMBL" id="SMG34887.1"/>
    </source>
</evidence>
<dbReference type="EMBL" id="FXBB01000020">
    <property type="protein sequence ID" value="SMG34887.1"/>
    <property type="molecule type" value="Genomic_DNA"/>
</dbReference>
<name>A0A1X7K3W6_9BACT</name>
<dbReference type="STRING" id="561720.SAMN06275492_1205"/>
<gene>
    <name evidence="1" type="ORF">SAMN06275492_1205</name>
</gene>
<proteinExistence type="predicted"/>
<dbReference type="InterPro" id="IPR025591">
    <property type="entry name" value="RloB"/>
</dbReference>
<accession>A0A1X7K3W6</accession>
<protein>
    <submittedName>
        <fullName evidence="1">RloB-like protein</fullName>
    </submittedName>
</protein>
<dbReference type="AlphaFoldDB" id="A0A1X7K3W6"/>
<evidence type="ECO:0000313" key="2">
    <source>
        <dbReference type="Proteomes" id="UP000193355"/>
    </source>
</evidence>
<organism evidence="1 2">
    <name type="scientific">Dethiosulfovibrio salsuginis</name>
    <dbReference type="NCBI Taxonomy" id="561720"/>
    <lineage>
        <taxon>Bacteria</taxon>
        <taxon>Thermotogati</taxon>
        <taxon>Synergistota</taxon>
        <taxon>Synergistia</taxon>
        <taxon>Synergistales</taxon>
        <taxon>Dethiosulfovibrionaceae</taxon>
        <taxon>Dethiosulfovibrio</taxon>
    </lineage>
</organism>
<keyword evidence="2" id="KW-1185">Reference proteome</keyword>